<dbReference type="InterPro" id="IPR015867">
    <property type="entry name" value="N-reg_PII/ATP_PRibTrfase_C"/>
</dbReference>
<dbReference type="Pfam" id="PF03091">
    <property type="entry name" value="CutA1"/>
    <property type="match status" value="1"/>
</dbReference>
<protein>
    <submittedName>
        <fullName evidence="1">Divalent cation tolerance protein CutA</fullName>
    </submittedName>
</protein>
<dbReference type="RefSeq" id="WP_148474038.1">
    <property type="nucleotide sequence ID" value="NZ_JAOQJD010000013.1"/>
</dbReference>
<comment type="caution">
    <text evidence="1">The sequence shown here is derived from an EMBL/GenBank/DDBJ whole genome shotgun (WGS) entry which is preliminary data.</text>
</comment>
<organism evidence="1 2">
    <name type="scientific">Aedoeadaptatus acetigenes</name>
    <dbReference type="NCBI Taxonomy" id="2981723"/>
    <lineage>
        <taxon>Bacteria</taxon>
        <taxon>Bacillati</taxon>
        <taxon>Bacillota</taxon>
        <taxon>Tissierellia</taxon>
        <taxon>Tissierellales</taxon>
        <taxon>Peptoniphilaceae</taxon>
        <taxon>Aedoeadaptatus</taxon>
    </lineage>
</organism>
<dbReference type="Gene3D" id="3.30.70.120">
    <property type="match status" value="1"/>
</dbReference>
<dbReference type="InterPro" id="IPR004323">
    <property type="entry name" value="Ion_tolerance_CutA"/>
</dbReference>
<sequence length="103" mass="12139">MSYLKVEIFVPEDFVVELANDLNEADIFREGNYDYTFSLTKVEGHWRPLEGADPYDGVIGQVQTREEMKMEFRIAEEDREEVQRIIDRIHPYEVPVVNYIPLA</sequence>
<gene>
    <name evidence="1" type="primary">cutA</name>
    <name evidence="1" type="ORF">AAA081_07710</name>
</gene>
<dbReference type="PANTHER" id="PTHR41774">
    <property type="match status" value="1"/>
</dbReference>
<dbReference type="EMBL" id="JBBNPS010000027">
    <property type="protein sequence ID" value="MEQ3354174.1"/>
    <property type="molecule type" value="Genomic_DNA"/>
</dbReference>
<evidence type="ECO:0000313" key="2">
    <source>
        <dbReference type="Proteomes" id="UP001481872"/>
    </source>
</evidence>
<dbReference type="PANTHER" id="PTHR41774:SF1">
    <property type="entry name" value="NGG1P INTERACTING FACTOR NIF3"/>
    <property type="match status" value="1"/>
</dbReference>
<dbReference type="SUPFAM" id="SSF102705">
    <property type="entry name" value="NIF3 (NGG1p interacting factor 3)-like"/>
    <property type="match status" value="1"/>
</dbReference>
<dbReference type="Proteomes" id="UP001481872">
    <property type="component" value="Unassembled WGS sequence"/>
</dbReference>
<accession>A0ABV1J7L2</accession>
<name>A0ABV1J7L2_9FIRM</name>
<keyword evidence="2" id="KW-1185">Reference proteome</keyword>
<proteinExistence type="predicted"/>
<dbReference type="InterPro" id="IPR036069">
    <property type="entry name" value="DUF34/NIF3_sf"/>
</dbReference>
<reference evidence="1 2" key="1">
    <citation type="submission" date="2024-04" db="EMBL/GenBank/DDBJ databases">
        <title>Human intestinal bacterial collection.</title>
        <authorList>
            <person name="Pauvert C."/>
            <person name="Hitch T.C.A."/>
            <person name="Clavel T."/>
        </authorList>
    </citation>
    <scope>NUCLEOTIDE SEQUENCE [LARGE SCALE GENOMIC DNA]</scope>
    <source>
        <strain evidence="1 2">CLA-SR-H026</strain>
    </source>
</reference>
<evidence type="ECO:0000313" key="1">
    <source>
        <dbReference type="EMBL" id="MEQ3354174.1"/>
    </source>
</evidence>